<evidence type="ECO:0000256" key="1">
    <source>
        <dbReference type="ARBA" id="ARBA00004141"/>
    </source>
</evidence>
<dbReference type="EMBL" id="JACHIN010000006">
    <property type="protein sequence ID" value="MBB5079520.1"/>
    <property type="molecule type" value="Genomic_DNA"/>
</dbReference>
<gene>
    <name evidence="6" type="ORF">HNR40_005006</name>
</gene>
<evidence type="ECO:0000313" key="7">
    <source>
        <dbReference type="Proteomes" id="UP000568380"/>
    </source>
</evidence>
<dbReference type="GO" id="GO:0016020">
    <property type="term" value="C:membrane"/>
    <property type="evidence" value="ECO:0007669"/>
    <property type="project" value="UniProtKB-SubCell"/>
</dbReference>
<comment type="subcellular location">
    <subcellularLocation>
        <location evidence="1">Membrane</location>
        <topology evidence="1">Multi-pass membrane protein</topology>
    </subcellularLocation>
</comment>
<evidence type="ECO:0000256" key="5">
    <source>
        <dbReference type="SAM" id="Phobius"/>
    </source>
</evidence>
<comment type="caution">
    <text evidence="6">The sequence shown here is derived from an EMBL/GenBank/DDBJ whole genome shotgun (WGS) entry which is preliminary data.</text>
</comment>
<reference evidence="6 7" key="1">
    <citation type="submission" date="2020-08" db="EMBL/GenBank/DDBJ databases">
        <title>Genomic Encyclopedia of Type Strains, Phase IV (KMG-IV): sequencing the most valuable type-strain genomes for metagenomic binning, comparative biology and taxonomic classification.</title>
        <authorList>
            <person name="Goeker M."/>
        </authorList>
    </citation>
    <scope>NUCLEOTIDE SEQUENCE [LARGE SCALE GENOMIC DNA]</scope>
    <source>
        <strain evidence="6 7">DSM 45385</strain>
    </source>
</reference>
<keyword evidence="3 5" id="KW-1133">Transmembrane helix</keyword>
<dbReference type="Pfam" id="PF13564">
    <property type="entry name" value="DoxX_2"/>
    <property type="match status" value="1"/>
</dbReference>
<feature type="transmembrane region" description="Helical" evidence="5">
    <location>
        <begin position="96"/>
        <end position="115"/>
    </location>
</feature>
<evidence type="ECO:0000313" key="6">
    <source>
        <dbReference type="EMBL" id="MBB5079520.1"/>
    </source>
</evidence>
<proteinExistence type="predicted"/>
<evidence type="ECO:0000256" key="3">
    <source>
        <dbReference type="ARBA" id="ARBA00022989"/>
    </source>
</evidence>
<dbReference type="RefSeq" id="WP_184965176.1">
    <property type="nucleotide sequence ID" value="NZ_JACHIN010000006.1"/>
</dbReference>
<accession>A0A7W8A697</accession>
<dbReference type="AlphaFoldDB" id="A0A7W8A697"/>
<keyword evidence="2 5" id="KW-0812">Transmembrane</keyword>
<dbReference type="InterPro" id="IPR032808">
    <property type="entry name" value="DoxX"/>
</dbReference>
<keyword evidence="7" id="KW-1185">Reference proteome</keyword>
<protein>
    <submittedName>
        <fullName evidence="6">Putative membrane protein YphA (DoxX/SURF4 family)</fullName>
    </submittedName>
</protein>
<keyword evidence="4 5" id="KW-0472">Membrane</keyword>
<evidence type="ECO:0000256" key="4">
    <source>
        <dbReference type="ARBA" id="ARBA00023136"/>
    </source>
</evidence>
<dbReference type="Proteomes" id="UP000568380">
    <property type="component" value="Unassembled WGS sequence"/>
</dbReference>
<sequence length="117" mass="12058">MFVVTVVLTILLALLFSGTGIPKVAGMETSLRRAHHIGVGPRLNRLIGILEICGVLGLLIGLWLAWLGALAGAGLAALMIGAIATHVRAGDDRKAIAIPAIVALLTAAYTVTRLISA</sequence>
<name>A0A7W8A697_9ACTN</name>
<feature type="transmembrane region" description="Helical" evidence="5">
    <location>
        <begin position="58"/>
        <end position="84"/>
    </location>
</feature>
<evidence type="ECO:0000256" key="2">
    <source>
        <dbReference type="ARBA" id="ARBA00022692"/>
    </source>
</evidence>
<organism evidence="6 7">
    <name type="scientific">Nonomuraea endophytica</name>
    <dbReference type="NCBI Taxonomy" id="714136"/>
    <lineage>
        <taxon>Bacteria</taxon>
        <taxon>Bacillati</taxon>
        <taxon>Actinomycetota</taxon>
        <taxon>Actinomycetes</taxon>
        <taxon>Streptosporangiales</taxon>
        <taxon>Streptosporangiaceae</taxon>
        <taxon>Nonomuraea</taxon>
    </lineage>
</organism>